<dbReference type="PROSITE" id="PS50294">
    <property type="entry name" value="WD_REPEATS_REGION"/>
    <property type="match status" value="6"/>
</dbReference>
<dbReference type="PROSITE" id="PS50082">
    <property type="entry name" value="WD_REPEATS_2"/>
    <property type="match status" value="8"/>
</dbReference>
<feature type="repeat" description="WD" evidence="3">
    <location>
        <begin position="1227"/>
        <end position="1260"/>
    </location>
</feature>
<dbReference type="OrthoDB" id="2343029at2759"/>
<accession>A0A9P3LZD3</accession>
<evidence type="ECO:0000256" key="3">
    <source>
        <dbReference type="PROSITE-ProRule" id="PRU00221"/>
    </source>
</evidence>
<dbReference type="Pfam" id="PF12894">
    <property type="entry name" value="ANAPC4_WD40"/>
    <property type="match status" value="1"/>
</dbReference>
<dbReference type="Proteomes" id="UP000827284">
    <property type="component" value="Unassembled WGS sequence"/>
</dbReference>
<organism evidence="7 8">
    <name type="scientific">Entomortierella parvispora</name>
    <dbReference type="NCBI Taxonomy" id="205924"/>
    <lineage>
        <taxon>Eukaryota</taxon>
        <taxon>Fungi</taxon>
        <taxon>Fungi incertae sedis</taxon>
        <taxon>Mucoromycota</taxon>
        <taxon>Mortierellomycotina</taxon>
        <taxon>Mortierellomycetes</taxon>
        <taxon>Mortierellales</taxon>
        <taxon>Mortierellaceae</taxon>
        <taxon>Entomortierella</taxon>
    </lineage>
</organism>
<feature type="repeat" description="WD" evidence="3">
    <location>
        <begin position="1737"/>
        <end position="1768"/>
    </location>
</feature>
<feature type="signal peptide" evidence="4">
    <location>
        <begin position="1"/>
        <end position="23"/>
    </location>
</feature>
<reference evidence="7" key="1">
    <citation type="submission" date="2021-11" db="EMBL/GenBank/DDBJ databases">
        <authorList>
            <person name="Herlambang A."/>
            <person name="Guo Y."/>
            <person name="Takashima Y."/>
            <person name="Nishizawa T."/>
        </authorList>
    </citation>
    <scope>NUCLEOTIDE SEQUENCE</scope>
    <source>
        <strain evidence="7">E1425</strain>
    </source>
</reference>
<dbReference type="InterPro" id="IPR015943">
    <property type="entry name" value="WD40/YVTN_repeat-like_dom_sf"/>
</dbReference>
<evidence type="ECO:0000313" key="7">
    <source>
        <dbReference type="EMBL" id="GJJ76164.1"/>
    </source>
</evidence>
<evidence type="ECO:0000256" key="1">
    <source>
        <dbReference type="ARBA" id="ARBA00022574"/>
    </source>
</evidence>
<keyword evidence="8" id="KW-1185">Reference proteome</keyword>
<dbReference type="InterPro" id="IPR036322">
    <property type="entry name" value="WD40_repeat_dom_sf"/>
</dbReference>
<dbReference type="CDD" id="cd00200">
    <property type="entry name" value="WD40"/>
    <property type="match status" value="2"/>
</dbReference>
<comment type="caution">
    <text evidence="7">The sequence shown here is derived from an EMBL/GenBank/DDBJ whole genome shotgun (WGS) entry which is preliminary data.</text>
</comment>
<dbReference type="InterPro" id="IPR016024">
    <property type="entry name" value="ARM-type_fold"/>
</dbReference>
<dbReference type="SUPFAM" id="SSF52540">
    <property type="entry name" value="P-loop containing nucleoside triphosphate hydrolases"/>
    <property type="match status" value="1"/>
</dbReference>
<dbReference type="InterPro" id="IPR001680">
    <property type="entry name" value="WD40_rpt"/>
</dbReference>
<keyword evidence="1 3" id="KW-0853">WD repeat</keyword>
<evidence type="ECO:0000259" key="6">
    <source>
        <dbReference type="Pfam" id="PF23948"/>
    </source>
</evidence>
<evidence type="ECO:0000256" key="4">
    <source>
        <dbReference type="SAM" id="SignalP"/>
    </source>
</evidence>
<dbReference type="EMBL" id="BQFW01000012">
    <property type="protein sequence ID" value="GJJ76164.1"/>
    <property type="molecule type" value="Genomic_DNA"/>
</dbReference>
<evidence type="ECO:0000256" key="2">
    <source>
        <dbReference type="ARBA" id="ARBA00022737"/>
    </source>
</evidence>
<dbReference type="Pfam" id="PF00805">
    <property type="entry name" value="Pentapeptide"/>
    <property type="match status" value="1"/>
</dbReference>
<keyword evidence="2" id="KW-0677">Repeat</keyword>
<dbReference type="Gene3D" id="2.160.20.80">
    <property type="entry name" value="E3 ubiquitin-protein ligase SopA"/>
    <property type="match status" value="1"/>
</dbReference>
<dbReference type="InterPro" id="IPR001646">
    <property type="entry name" value="5peptide_repeat"/>
</dbReference>
<dbReference type="PANTHER" id="PTHR22847:SF637">
    <property type="entry name" value="WD REPEAT DOMAIN 5B"/>
    <property type="match status" value="1"/>
</dbReference>
<dbReference type="SMART" id="SM00320">
    <property type="entry name" value="WD40"/>
    <property type="match status" value="14"/>
</dbReference>
<feature type="domain" description="Arm-like repeat" evidence="6">
    <location>
        <begin position="174"/>
        <end position="538"/>
    </location>
</feature>
<feature type="domain" description="Anaphase-promoting complex subunit 4-like WD40" evidence="5">
    <location>
        <begin position="1736"/>
        <end position="1782"/>
    </location>
</feature>
<gene>
    <name evidence="7" type="ORF">EMPS_08523</name>
</gene>
<keyword evidence="4" id="KW-0732">Signal</keyword>
<feature type="repeat" description="WD" evidence="3">
    <location>
        <begin position="1587"/>
        <end position="1628"/>
    </location>
</feature>
<feature type="repeat" description="WD" evidence="3">
    <location>
        <begin position="1277"/>
        <end position="1318"/>
    </location>
</feature>
<feature type="repeat" description="WD" evidence="3">
    <location>
        <begin position="1448"/>
        <end position="1479"/>
    </location>
</feature>
<proteinExistence type="predicted"/>
<feature type="chain" id="PRO_5040469621" description="WD40 repeat-like protein" evidence="4">
    <location>
        <begin position="24"/>
        <end position="1894"/>
    </location>
</feature>
<evidence type="ECO:0008006" key="9">
    <source>
        <dbReference type="Google" id="ProtNLM"/>
    </source>
</evidence>
<dbReference type="SUPFAM" id="SSF50978">
    <property type="entry name" value="WD40 repeat-like"/>
    <property type="match status" value="3"/>
</dbReference>
<dbReference type="SUPFAM" id="SSF48371">
    <property type="entry name" value="ARM repeat"/>
    <property type="match status" value="1"/>
</dbReference>
<feature type="repeat" description="WD" evidence="3">
    <location>
        <begin position="1410"/>
        <end position="1437"/>
    </location>
</feature>
<dbReference type="GO" id="GO:1990234">
    <property type="term" value="C:transferase complex"/>
    <property type="evidence" value="ECO:0007669"/>
    <property type="project" value="UniProtKB-ARBA"/>
</dbReference>
<dbReference type="InterPro" id="IPR024977">
    <property type="entry name" value="Apc4-like_WD40_dom"/>
</dbReference>
<dbReference type="Gene3D" id="2.130.10.10">
    <property type="entry name" value="YVTN repeat-like/Quinoprotein amine dehydrogenase"/>
    <property type="match status" value="5"/>
</dbReference>
<dbReference type="InterPro" id="IPR056251">
    <property type="entry name" value="Arm_rpt_dom"/>
</dbReference>
<feature type="repeat" description="WD" evidence="3">
    <location>
        <begin position="1364"/>
        <end position="1405"/>
    </location>
</feature>
<feature type="repeat" description="WD" evidence="3">
    <location>
        <begin position="1185"/>
        <end position="1226"/>
    </location>
</feature>
<reference evidence="7" key="2">
    <citation type="journal article" date="2022" name="Microbiol. Resour. Announc.">
        <title>Whole-Genome Sequence of Entomortierella parvispora E1425, a Mucoromycotan Fungus Associated with Burkholderiaceae-Related Endosymbiotic Bacteria.</title>
        <authorList>
            <person name="Herlambang A."/>
            <person name="Guo Y."/>
            <person name="Takashima Y."/>
            <person name="Narisawa K."/>
            <person name="Ohta H."/>
            <person name="Nishizawa T."/>
        </authorList>
    </citation>
    <scope>NUCLEOTIDE SEQUENCE</scope>
    <source>
        <strain evidence="7">E1425</strain>
    </source>
</reference>
<sequence length="1894" mass="213122">MQGSLSWELSLQLVAILIKSCEECPNPEIQLWFCRSAAQTLSAMKDSVSRKSLQGQRKLREDIGSAYYQLAKVAARLDDDLVEKWNQKAEKWAPGLKPESKESSKTKKWTEDIATVSATIFPRNTRPPVLPWTCPEVYGPVKGTPELVASLTLLQQVSDRTLHTSSLDVSTRQWLEEVDCNEDERLRLKKLARQLNNAFIKENFKDREAVAEIVVLAPVLEKEDFKRLLGEFLDVLSSKCLLNLDILAGLAQLIKNAPLNTLDSKYLVTILPIVSSRLQENARSQANSRVHTLVVAVSDILSAMADRGVSELDKVELHEPLLNFLVGLWDNPDPHIVYHARTAYQALLCISDNEPLWKARIKGFSNFGVGAVGVASEVKSLDAGSFFESLERLQEEFSRADEIFRADSDLMTSLKEGFKRRSKEPWYSALRVADEFLEQGELADFRELVCMAPFRRDQWFLWGVCERLGNLAANKQSIWDSKDQHGAILFLCEIYKDDSTWGDQPDLKKHILDILQQLSLPTIDVPEARAFFYALSTDGDSKKQGLYEQCKKTGPSDYHVKTGTSQFAIPSLLDRVQWKTDVNADLQRLARKKAGQMRDVYYIPPRSKDNLQAPDETTVDLEEVVADFLKSDRKVLLLLGDSGVGKTTFIRFLEVELWFQYIVMEESIPLLINLSTIERPESDLIPKQLRILNFRENQIWELRHRHFILICEGYDESQQVKNLYISNHFDQPDQWKVQMIISCRTEYLPTDYQGRFEPGDKGSEKGQSLFQQAVVSPFNDAQIRKYIEKYVNHNVPPWKLSDYYRVMEKIPSLQELLKNPFLLSIALWVLPRLADPGQYIEAEKITRVRVYDEFIAHWLERGRKKLEEDKDLSYEQKKAFQSLCNDGFVQSGMDFIKDLAVFIFEEQQGNTIVEYSKKIDRGSRKDRFFSLDDEASILCEVCPLDRTGNQIQFIHRSFLEYGLSLAIFDPALEQEAFGEPEPSPSLKRRGSTASQFSFEANEHQEDILGTEKLDRDSPIFKRSYLKEKSIIQLLVERVQQDTTGGFRKRLVGYITASAQSQEWRTAAANAITVLVRAGVCFSHQDLRGIRIPGADLSFAVFDSTQLQEADLRGTNLQGAWLRNANLDGARMEGAQFGEWPALTHKKMEGAFAYSPDGKLLMALTEEGVVMYHTLAWTLAPLPTSIQESEAKITAFAFSPDSSIIAAGRDDNSVVVWTAKEGMMVTTLKGHAGLPRDVAFPPEKSHQFATCSNDSRIRLWDRSLSSQGAGDWKAAAILWGHSGPVMKVRYDKTGDILVSCSKDGTVRVFNLSSRATLYTFKHPDQVVGISFHPENTYGRRQIYSFALDHIIRLWNIDTGICDHTLSGHTATIRAVSFSPKGNFVVSSSADKTIKVWRTSTGQLLNTIQVHDEVSDVVYSPDGLQIAAACDDNTVRLWNSEEWTAPGMVLSGHSGAVERVSYAPDGSQLASNGQDGSIRLWVSVTSSQQRYRRHRFKITQILRLTGGKYILSRCKDSVRIWDDATGSLRHSLVDQRITVMAMSPCGLQFATASSADNTIKLWEPQNGQCKFTLKAEKDSKQWWTGSSSLWGNKEWVTDIAYSSDGCRLASGSLDGIVRIWNWRDGTLMRLLYNNNRGTHLVFSPAGSGLLASADCNIVLIWNVMSGERVHTLCGDSSIEKIAFSSEGDSFIADTADGVFRTWKIQTAPATSPQQTVFTIGDSPKKPIGEIKGCSGRTVVAYSPDGRFLVHCAESGLLILWDIAKGKEAHRFKTLTSRITCLDWSFVDGMDQTKITVGHEEGDVSVWSFVEAVPAATDNVAAHQKYDLLLLWTSANKRLNVEGMSVNGVKGLSRANIRLLQQNDARGEPESLCKKTQKDVMMSEVISNFKNSTPVEE</sequence>
<dbReference type="Gene3D" id="3.40.50.300">
    <property type="entry name" value="P-loop containing nucleotide triphosphate hydrolases"/>
    <property type="match status" value="1"/>
</dbReference>
<name>A0A9P3LZD3_9FUNG</name>
<dbReference type="SUPFAM" id="SSF141571">
    <property type="entry name" value="Pentapeptide repeat-like"/>
    <property type="match status" value="1"/>
</dbReference>
<dbReference type="PANTHER" id="PTHR22847">
    <property type="entry name" value="WD40 REPEAT PROTEIN"/>
    <property type="match status" value="1"/>
</dbReference>
<evidence type="ECO:0000313" key="8">
    <source>
        <dbReference type="Proteomes" id="UP000827284"/>
    </source>
</evidence>
<dbReference type="Pfam" id="PF00400">
    <property type="entry name" value="WD40"/>
    <property type="match status" value="8"/>
</dbReference>
<evidence type="ECO:0000259" key="5">
    <source>
        <dbReference type="Pfam" id="PF12894"/>
    </source>
</evidence>
<dbReference type="InterPro" id="IPR027417">
    <property type="entry name" value="P-loop_NTPase"/>
</dbReference>
<protein>
    <recommendedName>
        <fullName evidence="9">WD40 repeat-like protein</fullName>
    </recommendedName>
</protein>
<dbReference type="Pfam" id="PF23948">
    <property type="entry name" value="ARM_5"/>
    <property type="match status" value="1"/>
</dbReference>